<feature type="domain" description="NPHP4 C2-like" evidence="2">
    <location>
        <begin position="550"/>
        <end position="728"/>
    </location>
</feature>
<keyword evidence="7" id="KW-1185">Reference proteome</keyword>
<feature type="compositionally biased region" description="Polar residues" evidence="1">
    <location>
        <begin position="441"/>
        <end position="455"/>
    </location>
</feature>
<dbReference type="Pfam" id="PF26186">
    <property type="entry name" value="NPHP4_C2_3rd"/>
    <property type="match status" value="1"/>
</dbReference>
<dbReference type="KEGG" id="cel:CELE_R13H4.1"/>
<organism evidence="6 7">
    <name type="scientific">Caenorhabditis elegans</name>
    <dbReference type="NCBI Taxonomy" id="6239"/>
    <lineage>
        <taxon>Eukaryota</taxon>
        <taxon>Metazoa</taxon>
        <taxon>Ecdysozoa</taxon>
        <taxon>Nematoda</taxon>
        <taxon>Chromadorea</taxon>
        <taxon>Rhabditida</taxon>
        <taxon>Rhabditina</taxon>
        <taxon>Rhabditomorpha</taxon>
        <taxon>Rhabditoidea</taxon>
        <taxon>Rhabditidae</taxon>
        <taxon>Peloderinae</taxon>
        <taxon>Caenorhabditis</taxon>
    </lineage>
</organism>
<evidence type="ECO:0000313" key="6">
    <source>
        <dbReference type="EMBL" id="CAB04654.3"/>
    </source>
</evidence>
<dbReference type="EMBL" id="BX284605">
    <property type="protein sequence ID" value="CAB04654.3"/>
    <property type="molecule type" value="Genomic_DNA"/>
</dbReference>
<dbReference type="GeneID" id="179620"/>
<proteinExistence type="evidence at transcript level"/>
<dbReference type="GO" id="GO:0097730">
    <property type="term" value="C:non-motile cilium"/>
    <property type="evidence" value="ECO:0000314"/>
    <property type="project" value="WormBase"/>
</dbReference>
<evidence type="ECO:0000256" key="1">
    <source>
        <dbReference type="SAM" id="MobiDB-lite"/>
    </source>
</evidence>
<evidence type="ECO:0000313" key="7">
    <source>
        <dbReference type="Proteomes" id="UP000001940"/>
    </source>
</evidence>
<dbReference type="GO" id="GO:0090090">
    <property type="term" value="P:negative regulation of canonical Wnt signaling pathway"/>
    <property type="evidence" value="ECO:0000318"/>
    <property type="project" value="GO_Central"/>
</dbReference>
<dbReference type="GO" id="GO:1904491">
    <property type="term" value="P:protein localization to ciliary transition zone"/>
    <property type="evidence" value="ECO:0000316"/>
    <property type="project" value="WormBase"/>
</dbReference>
<dbReference type="PANTHER" id="PTHR31043">
    <property type="entry name" value="NEPHROCYSTIN-4"/>
    <property type="match status" value="1"/>
</dbReference>
<reference evidence="6" key="4">
    <citation type="submission" date="2024-10" db="EMBL/GenBank/DDBJ databases">
        <authorList>
            <consortium name="WormBase Consortium"/>
            <person name="WormBase"/>
        </authorList>
    </citation>
    <scope>NUCLEOTIDE SEQUENCE</scope>
    <source>
        <strain evidence="6">Bristol N2</strain>
    </source>
</reference>
<dbReference type="OrthoDB" id="313446at2759"/>
<dbReference type="GO" id="GO:0035177">
    <property type="term" value="P:larval foraging behavior"/>
    <property type="evidence" value="ECO:0000315"/>
    <property type="project" value="WormBase"/>
</dbReference>
<dbReference type="OMA" id="FLLEYTF"/>
<dbReference type="GO" id="GO:0008340">
    <property type="term" value="P:determination of adult lifespan"/>
    <property type="evidence" value="ECO:0000315"/>
    <property type="project" value="WormBase"/>
</dbReference>
<dbReference type="Proteomes" id="UP000001940">
    <property type="component" value="Chromosome V"/>
</dbReference>
<dbReference type="RefSeq" id="NP_505982.2">
    <property type="nucleotide sequence ID" value="NM_073581.5"/>
</dbReference>
<feature type="domain" description="NPHP4 Ig-like" evidence="4">
    <location>
        <begin position="891"/>
        <end position="995"/>
    </location>
</feature>
<dbReference type="PANTHER" id="PTHR31043:SF3">
    <property type="entry name" value="NEPHROCYSTIN-4"/>
    <property type="match status" value="1"/>
</dbReference>
<dbReference type="GO" id="GO:0008104">
    <property type="term" value="P:intracellular protein localization"/>
    <property type="evidence" value="ECO:0000316"/>
    <property type="project" value="WormBase"/>
</dbReference>
<dbReference type="eggNOG" id="ENOG502QUNP">
    <property type="taxonomic scope" value="Eukaryota"/>
</dbReference>
<dbReference type="WormBase" id="R13H4.1">
    <property type="protein sequence ID" value="CE38409"/>
    <property type="gene ID" value="WBGene00011261"/>
    <property type="gene designation" value="nphp-4"/>
</dbReference>
<reference evidence="5" key="3">
    <citation type="submission" date="2005-03" db="EMBL/GenBank/DDBJ databases">
        <title>The C. elegans homologs of nephrocystin-1 and nephrocystin-4 are cilia transition zone proteins involved in chemosensory perception.</title>
        <authorList>
            <person name="Winkelbauer M.E."/>
            <person name="Schafer J.C."/>
            <person name="Haycraft C.J."/>
            <person name="Swoboda P."/>
            <person name="Yoder B.K."/>
        </authorList>
    </citation>
    <scope>NUCLEOTIDE SEQUENCE</scope>
</reference>
<dbReference type="GO" id="GO:0023041">
    <property type="term" value="P:neuronal signal transduction"/>
    <property type="evidence" value="ECO:0000305"/>
    <property type="project" value="WormBase"/>
</dbReference>
<accession>G5ECP0</accession>
<evidence type="ECO:0000313" key="8">
    <source>
        <dbReference type="WormBase" id="R13H4.1"/>
    </source>
</evidence>
<feature type="region of interest" description="Disordered" evidence="1">
    <location>
        <begin position="427"/>
        <end position="477"/>
    </location>
</feature>
<dbReference type="Reactome" id="R-CEL-2028269">
    <property type="pathway name" value="Signaling by Hippo"/>
</dbReference>
<evidence type="ECO:0000313" key="5">
    <source>
        <dbReference type="EMBL" id="AAX56914.1"/>
    </source>
</evidence>
<dbReference type="GO" id="GO:0036064">
    <property type="term" value="C:ciliary basal body"/>
    <property type="evidence" value="ECO:0000314"/>
    <property type="project" value="UniProtKB"/>
</dbReference>
<gene>
    <name evidence="6 8" type="primary">nphp-4</name>
    <name evidence="6" type="ORF">CELE_R13H4.1</name>
    <name evidence="8" type="ORF">R13H4.1</name>
</gene>
<reference evidence="6" key="2">
    <citation type="submission" date="2003-03" db="EMBL/GenBank/DDBJ databases">
        <authorList>
            <person name="Sulson J.E."/>
            <person name="Waterston R."/>
        </authorList>
    </citation>
    <scope>NUCLEOTIDE SEQUENCE</scope>
    <source>
        <strain evidence="6">Bristol N2</strain>
    </source>
</reference>
<dbReference type="STRING" id="6239.R13H4.1.1"/>
<dbReference type="PaxDb" id="6239-R13H4.1"/>
<dbReference type="HOGENOM" id="CLU_004882_0_0_1"/>
<dbReference type="GO" id="GO:0035869">
    <property type="term" value="C:ciliary transition zone"/>
    <property type="evidence" value="ECO:0000314"/>
    <property type="project" value="WormBase"/>
</dbReference>
<dbReference type="FunCoup" id="G5ECP0">
    <property type="interactions" value="346"/>
</dbReference>
<dbReference type="GO" id="GO:1905515">
    <property type="term" value="P:non-motile cilium assembly"/>
    <property type="evidence" value="ECO:0000315"/>
    <property type="project" value="WormBase"/>
</dbReference>
<name>G5ECP0_CAEEL</name>
<dbReference type="GO" id="GO:0034607">
    <property type="term" value="P:turning behavior involved in mating"/>
    <property type="evidence" value="ECO:0000316"/>
    <property type="project" value="WormBase"/>
</dbReference>
<dbReference type="PIR" id="T24222">
    <property type="entry name" value="T24222"/>
</dbReference>
<dbReference type="Bgee" id="WBGene00011261">
    <property type="expression patterns" value="Expressed in pharyngeal muscle cell (C elegans) and 3 other cell types or tissues"/>
</dbReference>
<dbReference type="InterPro" id="IPR058685">
    <property type="entry name" value="Ig_NPHP4_4th"/>
</dbReference>
<dbReference type="GO" id="GO:0016358">
    <property type="term" value="P:dendrite development"/>
    <property type="evidence" value="ECO:0000316"/>
    <property type="project" value="WormBase"/>
</dbReference>
<evidence type="ECO:0000259" key="4">
    <source>
        <dbReference type="Pfam" id="PF26190"/>
    </source>
</evidence>
<dbReference type="AlphaFoldDB" id="G5ECP0"/>
<feature type="domain" description="NPHP4 Ig-like" evidence="3">
    <location>
        <begin position="1210"/>
        <end position="1301"/>
    </location>
</feature>
<dbReference type="Pfam" id="PF26187">
    <property type="entry name" value="Ig_NPHP4_4th"/>
    <property type="match status" value="1"/>
</dbReference>
<dbReference type="CDD" id="cd22239">
    <property type="entry name" value="NPHP4"/>
    <property type="match status" value="1"/>
</dbReference>
<dbReference type="EMBL" id="AY959881">
    <property type="protein sequence ID" value="AAX56914.1"/>
    <property type="molecule type" value="mRNA"/>
</dbReference>
<dbReference type="GO" id="GO:0034606">
    <property type="term" value="P:response to hermaphrodite contact"/>
    <property type="evidence" value="ECO:0000316"/>
    <property type="project" value="WormBase"/>
</dbReference>
<dbReference type="InterPro" id="IPR058765">
    <property type="entry name" value="NPHP4_C2-like"/>
</dbReference>
<sequence length="1305" mass="148674">MSVNDWYSLFLANRPVEMKRNVSRGTKALCYSMFISNLTSPQLTENIRYQISAFLFDTKTSQMFGRQCRTEWIPANSNGTCVFNETLYFYSIINSRDVLLILEFVEEGSDEITPATSVGWFSTHIEKKTPVEISNTKIFDIFGGTPKLLIFDKETVLKPVGNVECTYNIFEMPPIFFQCLPEFCIVCDKDIIPGIIKDSSDEWWLSTPKEMPTIPAAIDAIVIQFKNNVPELEKQITHDIEKEWALKEGGTLKPKAIIMDRKLRIGVHNGYTYVTEPFTVDLEIISSNAGDTLRSRKKPIDFGKSSNWEEQLLFQAAGNPRLALRNLYADPRMAIIFLLEYTFHREDNQSLNQTILIGWAAWTPFSDGAFSGKEVETRVSFVGGPRPNPEGVLCYKNVLNQPDSLKPLNEKLEIFVDFKFYENGRSVHNTPTSRRAADSARVQTGRSGDNGQSARSNRKSVKIETPRSPENSNRFPALVDTGRSVSSVDELRSINEDLNRFIEEPMEIPVQDVVVAKKPVEEPLPITSVYKIPFDELKPINFPRSAHSMFARQNFTQLKDRNGSPPNTEDVTLKTIIDMKREQLDRLITSHVYFQFIAFKQLAAPDARMIKKLFFTIGFYRFPDITTESMLLTSMEKGEPTLLTRLDKNGNSDVIASPGFIAKYIIEGEESKADFLDFMASGHATIDVWDSDSLIHLGSTIVPIKNLYRRGREAVQLFIQCPVVDTSLDTSSKAGAFLYMRVANIGFPSGNTYDLSSSSSSLTTTRSNVNSGQGTVVRRLTSSIRLNEEGPHSYRIHAKPLPGNSGVGLDRFLTAQRLDIQQRHEQLFNENSLDKIRQWNDLKEGFNFSDNKEIAQKFIFEEELAAYKKLRYESKPAKLLEAVFKGITSCHQINPSFGEKVFFEFPLENYNSEPINCTIEFDDEALKPVFDAEEWKFYKTVNKVTTPSEKQMMRQTTDRIEICLQPGDVLFIPFIYDAFFFPNDAFNMYSTKVVFRRWDTKEPLAILDLHVHRRNFLLQHSVTFICETSGNWEKQLVLPPMARDRRVLSCRCSDPSVRLTVRNATLQQIVGFTTYSGETNDRKTFLLLMYSDHYQTRLMATWKITILPFFNVDVRSIVGQTTRLHLLVHRRSEHDGVPDDLLKVYTASGCMKVVDSVLTERTPTATIDFTPNFIGTKKLVVSVVNTNTLKLERGFLVYGKSEAPRITQKFVIQIPSSDEAIRKRIPIRNPYGLPKTFRITTSNSDIVKITDSLLSVPPMGKLPCEMYFVKNTHLQKNIETLLYISDAETYVQEEAYSITLAFEAS</sequence>
<dbReference type="InterPro" id="IPR029775">
    <property type="entry name" value="NPHP4"/>
</dbReference>
<reference evidence="6 7" key="1">
    <citation type="journal article" date="1998" name="Science">
        <title>Genome sequence of the nematode C. elegans: a platform for investigating biology.</title>
        <authorList>
            <consortium name="The C. elegans sequencing consortium"/>
            <person name="Sulson J.E."/>
            <person name="Waterston R."/>
        </authorList>
    </citation>
    <scope>NUCLEOTIDE SEQUENCE [LARGE SCALE GENOMIC DNA]</scope>
    <source>
        <strain evidence="6 7">Bristol N2</strain>
    </source>
</reference>
<dbReference type="GO" id="GO:0097546">
    <property type="term" value="C:ciliary base"/>
    <property type="evidence" value="ECO:0000318"/>
    <property type="project" value="GO_Central"/>
</dbReference>
<dbReference type="Pfam" id="PF26190">
    <property type="entry name" value="Ig_NPHP4_1st"/>
    <property type="match status" value="1"/>
</dbReference>
<evidence type="ECO:0000259" key="3">
    <source>
        <dbReference type="Pfam" id="PF26187"/>
    </source>
</evidence>
<evidence type="ECO:0000259" key="2">
    <source>
        <dbReference type="Pfam" id="PF26186"/>
    </source>
</evidence>
<dbReference type="InterPro" id="IPR058687">
    <property type="entry name" value="Ig_NPHP4_1st"/>
</dbReference>
<protein>
    <submittedName>
        <fullName evidence="6">NePHronoPhthisis (Human kidney disease) homolog</fullName>
    </submittedName>
    <submittedName>
        <fullName evidence="5">Nephrocystin-4-like protein</fullName>
    </submittedName>
</protein>
<dbReference type="AGR" id="WB:WBGene00011261"/>
<dbReference type="CTD" id="179620"/>